<name>A0A2H3DQF0_ARMGA</name>
<dbReference type="InParanoid" id="A0A2H3DQF0"/>
<proteinExistence type="predicted"/>
<dbReference type="EMBL" id="KZ293651">
    <property type="protein sequence ID" value="PBK96094.1"/>
    <property type="molecule type" value="Genomic_DNA"/>
</dbReference>
<protein>
    <submittedName>
        <fullName evidence="1">Uncharacterized protein</fullName>
    </submittedName>
</protein>
<organism evidence="1 2">
    <name type="scientific">Armillaria gallica</name>
    <name type="common">Bulbous honey fungus</name>
    <name type="synonym">Armillaria bulbosa</name>
    <dbReference type="NCBI Taxonomy" id="47427"/>
    <lineage>
        <taxon>Eukaryota</taxon>
        <taxon>Fungi</taxon>
        <taxon>Dikarya</taxon>
        <taxon>Basidiomycota</taxon>
        <taxon>Agaricomycotina</taxon>
        <taxon>Agaricomycetes</taxon>
        <taxon>Agaricomycetidae</taxon>
        <taxon>Agaricales</taxon>
        <taxon>Marasmiineae</taxon>
        <taxon>Physalacriaceae</taxon>
        <taxon>Armillaria</taxon>
    </lineage>
</organism>
<dbReference type="OrthoDB" id="10609341at2759"/>
<sequence length="185" mass="20593">MRKFGSTRPARRRPRHISAFSILANVVLQCSPDLSKRNVQKSSMPWHDISYRGSNKRCPFGSNICNGSVLFRVTIDGGLLMDRYASNRRVLLLLLPKKLEQILRDGSRSESGLAAAMEGSLRLTMVCSLYSCLMKEINVSTRRSTADMSNSTKLPRGFSDGFWGALNSDKRLALGGKYCGRSRSP</sequence>
<evidence type="ECO:0000313" key="1">
    <source>
        <dbReference type="EMBL" id="PBK96094.1"/>
    </source>
</evidence>
<keyword evidence="2" id="KW-1185">Reference proteome</keyword>
<accession>A0A2H3DQF0</accession>
<reference evidence="2" key="1">
    <citation type="journal article" date="2017" name="Nat. Ecol. Evol.">
        <title>Genome expansion and lineage-specific genetic innovations in the forest pathogenic fungi Armillaria.</title>
        <authorList>
            <person name="Sipos G."/>
            <person name="Prasanna A.N."/>
            <person name="Walter M.C."/>
            <person name="O'Connor E."/>
            <person name="Balint B."/>
            <person name="Krizsan K."/>
            <person name="Kiss B."/>
            <person name="Hess J."/>
            <person name="Varga T."/>
            <person name="Slot J."/>
            <person name="Riley R."/>
            <person name="Boka B."/>
            <person name="Rigling D."/>
            <person name="Barry K."/>
            <person name="Lee J."/>
            <person name="Mihaltcheva S."/>
            <person name="LaButti K."/>
            <person name="Lipzen A."/>
            <person name="Waldron R."/>
            <person name="Moloney N.M."/>
            <person name="Sperisen C."/>
            <person name="Kredics L."/>
            <person name="Vagvoelgyi C."/>
            <person name="Patrignani A."/>
            <person name="Fitzpatrick D."/>
            <person name="Nagy I."/>
            <person name="Doyle S."/>
            <person name="Anderson J.B."/>
            <person name="Grigoriev I.V."/>
            <person name="Gueldener U."/>
            <person name="Muensterkoetter M."/>
            <person name="Nagy L.G."/>
        </authorList>
    </citation>
    <scope>NUCLEOTIDE SEQUENCE [LARGE SCALE GENOMIC DNA]</scope>
    <source>
        <strain evidence="2">Ar21-2</strain>
    </source>
</reference>
<gene>
    <name evidence="1" type="ORF">ARMGADRAFT_758167</name>
</gene>
<dbReference type="Proteomes" id="UP000217790">
    <property type="component" value="Unassembled WGS sequence"/>
</dbReference>
<dbReference type="AlphaFoldDB" id="A0A2H3DQF0"/>
<evidence type="ECO:0000313" key="2">
    <source>
        <dbReference type="Proteomes" id="UP000217790"/>
    </source>
</evidence>